<evidence type="ECO:0000256" key="4">
    <source>
        <dbReference type="ARBA" id="ARBA00022840"/>
    </source>
</evidence>
<dbReference type="Gene3D" id="3.30.700.40">
    <property type="match status" value="1"/>
</dbReference>
<dbReference type="PANTHER" id="PTHR18866:SF33">
    <property type="entry name" value="METHYLCROTONOYL-COA CARBOXYLASE SUBUNIT ALPHA, MITOCHONDRIAL-RELATED"/>
    <property type="match status" value="1"/>
</dbReference>
<evidence type="ECO:0000256" key="3">
    <source>
        <dbReference type="ARBA" id="ARBA00022741"/>
    </source>
</evidence>
<organism evidence="10 11">
    <name type="scientific">Idiomarina baltica OS145</name>
    <dbReference type="NCBI Taxonomy" id="314276"/>
    <lineage>
        <taxon>Bacteria</taxon>
        <taxon>Pseudomonadati</taxon>
        <taxon>Pseudomonadota</taxon>
        <taxon>Gammaproteobacteria</taxon>
        <taxon>Alteromonadales</taxon>
        <taxon>Idiomarinaceae</taxon>
        <taxon>Idiomarina</taxon>
    </lineage>
</organism>
<dbReference type="InterPro" id="IPR005482">
    <property type="entry name" value="Biotin_COase_C"/>
</dbReference>
<dbReference type="SUPFAM" id="SSF51230">
    <property type="entry name" value="Single hybrid motif"/>
    <property type="match status" value="1"/>
</dbReference>
<dbReference type="SUPFAM" id="SSF52440">
    <property type="entry name" value="PreATP-grasp domain"/>
    <property type="match status" value="1"/>
</dbReference>
<dbReference type="InterPro" id="IPR001882">
    <property type="entry name" value="Biotin_BS"/>
</dbReference>
<comment type="caution">
    <text evidence="10">The sequence shown here is derived from an EMBL/GenBank/DDBJ whole genome shotgun (WGS) entry which is preliminary data.</text>
</comment>
<dbReference type="InterPro" id="IPR000089">
    <property type="entry name" value="Biotin_lipoyl"/>
</dbReference>
<dbReference type="SMART" id="SM01209">
    <property type="entry name" value="GARS_A"/>
    <property type="match status" value="1"/>
</dbReference>
<dbReference type="Pfam" id="PF02785">
    <property type="entry name" value="Biotin_carb_C"/>
    <property type="match status" value="1"/>
</dbReference>
<evidence type="ECO:0000313" key="10">
    <source>
        <dbReference type="EMBL" id="EAQ32127.1"/>
    </source>
</evidence>
<reference evidence="10 11" key="1">
    <citation type="submission" date="2006-01" db="EMBL/GenBank/DDBJ databases">
        <authorList>
            <person name="Brettar I."/>
            <person name="Hofle M."/>
            <person name="Ferriera S."/>
            <person name="Johnson J."/>
            <person name="Kravitz S."/>
            <person name="Halpern A."/>
            <person name="Remington K."/>
            <person name="Beeson K."/>
            <person name="Tran B."/>
            <person name="Rogers Y.-H."/>
            <person name="Friedman R."/>
            <person name="Venter J.C."/>
        </authorList>
    </citation>
    <scope>NUCLEOTIDE SEQUENCE [LARGE SCALE GENOMIC DNA]</scope>
    <source>
        <strain evidence="10 11">OS145</strain>
    </source>
</reference>
<comment type="cofactor">
    <cofactor evidence="1">
        <name>biotin</name>
        <dbReference type="ChEBI" id="CHEBI:57586"/>
    </cofactor>
</comment>
<keyword evidence="11" id="KW-1185">Reference proteome</keyword>
<feature type="domain" description="ATP-grasp" evidence="8">
    <location>
        <begin position="130"/>
        <end position="327"/>
    </location>
</feature>
<keyword evidence="3 6" id="KW-0547">Nucleotide-binding</keyword>
<dbReference type="CDD" id="cd06850">
    <property type="entry name" value="biotinyl_domain"/>
    <property type="match status" value="1"/>
</dbReference>
<feature type="domain" description="Biotin carboxylation" evidence="9">
    <location>
        <begin position="11"/>
        <end position="457"/>
    </location>
</feature>
<dbReference type="InterPro" id="IPR011053">
    <property type="entry name" value="Single_hybrid_motif"/>
</dbReference>
<protein>
    <submittedName>
        <fullName evidence="10">3-methylcrotonyl-CoA carboxylase alpha chain</fullName>
    </submittedName>
</protein>
<dbReference type="PANTHER" id="PTHR18866">
    <property type="entry name" value="CARBOXYLASE:PYRUVATE/ACETYL-COA/PROPIONYL-COA CARBOXYLASE"/>
    <property type="match status" value="1"/>
</dbReference>
<keyword evidence="2" id="KW-0436">Ligase</keyword>
<keyword evidence="5" id="KW-0092">Biotin</keyword>
<evidence type="ECO:0000259" key="8">
    <source>
        <dbReference type="PROSITE" id="PS50975"/>
    </source>
</evidence>
<dbReference type="Proteomes" id="UP000016543">
    <property type="component" value="Unassembled WGS sequence"/>
</dbReference>
<evidence type="ECO:0000313" key="11">
    <source>
        <dbReference type="Proteomes" id="UP000016543"/>
    </source>
</evidence>
<dbReference type="Gene3D" id="2.40.50.100">
    <property type="match status" value="1"/>
</dbReference>
<dbReference type="InterPro" id="IPR050856">
    <property type="entry name" value="Biotin_carboxylase_complex"/>
</dbReference>
<proteinExistence type="predicted"/>
<dbReference type="PROSITE" id="PS00188">
    <property type="entry name" value="BIOTIN"/>
    <property type="match status" value="1"/>
</dbReference>
<dbReference type="SUPFAM" id="SSF56059">
    <property type="entry name" value="Glutathione synthetase ATP-binding domain-like"/>
    <property type="match status" value="1"/>
</dbReference>
<dbReference type="Pfam" id="PF02786">
    <property type="entry name" value="CPSase_L_D2"/>
    <property type="match status" value="1"/>
</dbReference>
<evidence type="ECO:0000256" key="5">
    <source>
        <dbReference type="ARBA" id="ARBA00023267"/>
    </source>
</evidence>
<dbReference type="PROSITE" id="PS00866">
    <property type="entry name" value="CPSASE_1"/>
    <property type="match status" value="1"/>
</dbReference>
<dbReference type="SMART" id="SM00878">
    <property type="entry name" value="Biotin_carb_C"/>
    <property type="match status" value="1"/>
</dbReference>
<evidence type="ECO:0000259" key="7">
    <source>
        <dbReference type="PROSITE" id="PS50968"/>
    </source>
</evidence>
<keyword evidence="4 6" id="KW-0067">ATP-binding</keyword>
<dbReference type="InterPro" id="IPR048429">
    <property type="entry name" value="MCC_alpha_BT"/>
</dbReference>
<accession>A0ABM9WMJ8</accession>
<dbReference type="Pfam" id="PF21139">
    <property type="entry name" value="BT_MCC_alpha"/>
    <property type="match status" value="1"/>
</dbReference>
<name>A0ABM9WMJ8_9GAMM</name>
<evidence type="ECO:0000256" key="1">
    <source>
        <dbReference type="ARBA" id="ARBA00001953"/>
    </source>
</evidence>
<dbReference type="PROSITE" id="PS50968">
    <property type="entry name" value="BIOTINYL_LIPOYL"/>
    <property type="match status" value="1"/>
</dbReference>
<dbReference type="InterPro" id="IPR011054">
    <property type="entry name" value="Rudment_hybrid_motif"/>
</dbReference>
<dbReference type="Gene3D" id="3.30.470.20">
    <property type="entry name" value="ATP-grasp fold, B domain"/>
    <property type="match status" value="1"/>
</dbReference>
<dbReference type="InterPro" id="IPR011764">
    <property type="entry name" value="Biotin_carboxylation_dom"/>
</dbReference>
<dbReference type="PROSITE" id="PS50975">
    <property type="entry name" value="ATP_GRASP"/>
    <property type="match status" value="1"/>
</dbReference>
<evidence type="ECO:0000256" key="2">
    <source>
        <dbReference type="ARBA" id="ARBA00022598"/>
    </source>
</evidence>
<dbReference type="NCBIfam" id="NF006367">
    <property type="entry name" value="PRK08591.1"/>
    <property type="match status" value="1"/>
</dbReference>
<dbReference type="InterPro" id="IPR005481">
    <property type="entry name" value="BC-like_N"/>
</dbReference>
<sequence length="667" mass="73432">MAKQKLTGLFMIQSLLIANRGEIACRVIETARQMGIRTIAVYSAADAQARHTQLADEAYYIGPAPSNESYLKADTIINVAKSAGADAIHPGYGFLSENESFAELCQQNDIIFVGPPVSAIAAMGSKSAAKAIMEEAGVPLVPGYHGSEQDEDTLFAKAKEVGFPLLLKAAYGGGGKGMRVVESEQDFKSALSSAKREAKSSFGNDKVLFERFIRNPRHVEIQVFCDQHGNAVYLAERDCSVQRRHQKVIEEAPAPALSETTRQAMGEAAVKAAKAIDYVGAGTVEFLYDASGEFFFMEMNTRLQVEHPVTEMITGLDLVEWQLMVASGDSLPLTQDAVTVNGHAFEARIYAEDPANDFLPSTGTIRHLRTPAVNDGVRIDTGVEQGDEISSFYDPMIAKLIVWDTDRDRALLKLQRALKQYRVTGLHTNIEFLHRLASHPAFMRMDLTTEFIQQYEQSLFPESTQDLNWVRTEAAVFDVLQRQTQINTNNSPWNRADALRLNEAAVHVVEFSDGEELNHVELEQTDNGFSVTIGEERFAIQASIRDDQLNVVVNGHRYQRYIATCDDTLTVFTEQGPVTLHRHKVADTLVDDNAGGGLVAPMNGTITDVLVSKGDHVEKDQALVIMEAMKMEYTIKAHCAGEVTDVFFASGDLVSDGDELVAIAEKE</sequence>
<dbReference type="PROSITE" id="PS50979">
    <property type="entry name" value="BC"/>
    <property type="match status" value="1"/>
</dbReference>
<dbReference type="InterPro" id="IPR016185">
    <property type="entry name" value="PreATP-grasp_dom_sf"/>
</dbReference>
<dbReference type="PROSITE" id="PS00867">
    <property type="entry name" value="CPSASE_2"/>
    <property type="match status" value="1"/>
</dbReference>
<dbReference type="SUPFAM" id="SSF51246">
    <property type="entry name" value="Rudiment single hybrid motif"/>
    <property type="match status" value="1"/>
</dbReference>
<dbReference type="EMBL" id="AAMX01000008">
    <property type="protein sequence ID" value="EAQ32127.1"/>
    <property type="molecule type" value="Genomic_DNA"/>
</dbReference>
<dbReference type="Pfam" id="PF00289">
    <property type="entry name" value="Biotin_carb_N"/>
    <property type="match status" value="1"/>
</dbReference>
<gene>
    <name evidence="10" type="ORF">OS145_12889</name>
</gene>
<evidence type="ECO:0000259" key="9">
    <source>
        <dbReference type="PROSITE" id="PS50979"/>
    </source>
</evidence>
<evidence type="ECO:0000256" key="6">
    <source>
        <dbReference type="PROSITE-ProRule" id="PRU00409"/>
    </source>
</evidence>
<dbReference type="InterPro" id="IPR005479">
    <property type="entry name" value="CPAse_ATP-bd"/>
</dbReference>
<feature type="domain" description="Lipoyl-binding" evidence="7">
    <location>
        <begin position="582"/>
        <end position="664"/>
    </location>
</feature>
<dbReference type="InterPro" id="IPR011761">
    <property type="entry name" value="ATP-grasp"/>
</dbReference>
<dbReference type="Pfam" id="PF00364">
    <property type="entry name" value="Biotin_lipoyl"/>
    <property type="match status" value="1"/>
</dbReference>